<dbReference type="InterPro" id="IPR046112">
    <property type="entry name" value="DUF6049"/>
</dbReference>
<keyword evidence="2" id="KW-0812">Transmembrane</keyword>
<feature type="region of interest" description="Disordered" evidence="1">
    <location>
        <begin position="1"/>
        <end position="31"/>
    </location>
</feature>
<dbReference type="Pfam" id="PF19516">
    <property type="entry name" value="DUF6049"/>
    <property type="match status" value="1"/>
</dbReference>
<dbReference type="EMBL" id="JACCFI010000001">
    <property type="protein sequence ID" value="NYG21701.1"/>
    <property type="molecule type" value="Genomic_DNA"/>
</dbReference>
<keyword evidence="2" id="KW-0472">Membrane</keyword>
<organism evidence="3 4">
    <name type="scientific">Agromyces hippuratus</name>
    <dbReference type="NCBI Taxonomy" id="286438"/>
    <lineage>
        <taxon>Bacteria</taxon>
        <taxon>Bacillati</taxon>
        <taxon>Actinomycetota</taxon>
        <taxon>Actinomycetes</taxon>
        <taxon>Micrococcales</taxon>
        <taxon>Microbacteriaceae</taxon>
        <taxon>Agromyces</taxon>
    </lineage>
</organism>
<feature type="region of interest" description="Disordered" evidence="1">
    <location>
        <begin position="356"/>
        <end position="405"/>
    </location>
</feature>
<keyword evidence="2" id="KW-1133">Transmembrane helix</keyword>
<reference evidence="3 4" key="1">
    <citation type="submission" date="2020-07" db="EMBL/GenBank/DDBJ databases">
        <title>Sequencing the genomes of 1000 actinobacteria strains.</title>
        <authorList>
            <person name="Klenk H.-P."/>
        </authorList>
    </citation>
    <scope>NUCLEOTIDE SEQUENCE [LARGE SCALE GENOMIC DNA]</scope>
    <source>
        <strain evidence="3 4">DSM 8598</strain>
    </source>
</reference>
<dbReference type="Proteomes" id="UP000549066">
    <property type="component" value="Unassembled WGS sequence"/>
</dbReference>
<dbReference type="AlphaFoldDB" id="A0A852X6W4"/>
<comment type="caution">
    <text evidence="3">The sequence shown here is derived from an EMBL/GenBank/DDBJ whole genome shotgun (WGS) entry which is preliminary data.</text>
</comment>
<feature type="transmembrane region" description="Helical" evidence="2">
    <location>
        <begin position="736"/>
        <end position="755"/>
    </location>
</feature>
<evidence type="ECO:0000256" key="1">
    <source>
        <dbReference type="SAM" id="MobiDB-lite"/>
    </source>
</evidence>
<accession>A0A852X6W4</accession>
<name>A0A852X6W4_9MICO</name>
<protein>
    <recommendedName>
        <fullName evidence="5">2-oxoglutarate dehydrogenase</fullName>
    </recommendedName>
</protein>
<evidence type="ECO:0008006" key="5">
    <source>
        <dbReference type="Google" id="ProtNLM"/>
    </source>
</evidence>
<gene>
    <name evidence="3" type="ORF">BJY17_002448</name>
</gene>
<keyword evidence="4" id="KW-1185">Reference proteome</keyword>
<feature type="region of interest" description="Disordered" evidence="1">
    <location>
        <begin position="766"/>
        <end position="794"/>
    </location>
</feature>
<evidence type="ECO:0000256" key="2">
    <source>
        <dbReference type="SAM" id="Phobius"/>
    </source>
</evidence>
<feature type="compositionally biased region" description="Basic and acidic residues" evidence="1">
    <location>
        <begin position="13"/>
        <end position="22"/>
    </location>
</feature>
<dbReference type="RefSeq" id="WP_179551606.1">
    <property type="nucleotide sequence ID" value="NZ_JACCFI010000001.1"/>
</dbReference>
<evidence type="ECO:0000313" key="4">
    <source>
        <dbReference type="Proteomes" id="UP000549066"/>
    </source>
</evidence>
<proteinExistence type="predicted"/>
<evidence type="ECO:0000313" key="3">
    <source>
        <dbReference type="EMBL" id="NYG21701.1"/>
    </source>
</evidence>
<sequence>MVPESNPARRRCSRVESTESARRPSSAAHVDRFHRPGLPTFGAAIATAATVALLASAPLAANAAVTGASTATAARAATTESRADSGSGVVLRVAPTVTTSIAPDAPIALEIEVENATAEAIPAGALQLFRSAAAIDDTAELDAWLAQAPDPDTSAADAAATEATTIDGVEVAEVESTMIAAGAVEVVSVTLPPTAVDEIAGSPVLGLGVELHVDGTVVASATDAFASTAAPTTGPTAIAVAVPVTVPASATGLLQADDLAAWTSPSGLLTRQLDAVEGRPVAIGIDPRIIASIRTLGTAAPSTAAAWLERLAALPNEIFPLAYADADVAAQAQLGLPALLGPTSFSDVLDPADFAGGAEAGGDVTHEVDGTDEGGTTAPEGTDPSATPVPTEPPAGEVPTTEELLDWPYTRTDIGWPADDTVAVGNLAFLASAGLTTSILAPGNVVPGEQWANAASSVDGSTAVVADARLTAPLRAASEALSDTEWRAAAGQLGAELALLDGSGDHPVALLATLDRGAGSQSARVAATLDALAANPRVAAASLTDAIGAPPVARELVDEPEDRQRIDNVSRIVRTDANLTAFATVLDDPRELTGPTRRDVLALLDVDWLADRPAWDAAVGEWLVAQRRTLDAVSIIPSSPINVVSSETGVPTTILNALPYPVTVIVDVTPSNGRLVVEDQVTVTVDPESRSTVTVPVAAGIGNGEVTLTVSLTSPEGVPVGSPVSIPVNVQADWEGLGAAILGVLVVVFFGVGIWRNIRRHRKKRAEAAAIDAADETPAGDPTTDEPGDERRDG</sequence>